<keyword evidence="3" id="KW-1185">Reference proteome</keyword>
<evidence type="ECO:0000313" key="3">
    <source>
        <dbReference type="Proteomes" id="UP001420932"/>
    </source>
</evidence>
<protein>
    <submittedName>
        <fullName evidence="2">Uncharacterized protein</fullName>
    </submittedName>
</protein>
<feature type="compositionally biased region" description="Basic and acidic residues" evidence="1">
    <location>
        <begin position="45"/>
        <end position="63"/>
    </location>
</feature>
<dbReference type="AlphaFoldDB" id="A0AAP0PFG3"/>
<organism evidence="2 3">
    <name type="scientific">Stephania yunnanensis</name>
    <dbReference type="NCBI Taxonomy" id="152371"/>
    <lineage>
        <taxon>Eukaryota</taxon>
        <taxon>Viridiplantae</taxon>
        <taxon>Streptophyta</taxon>
        <taxon>Embryophyta</taxon>
        <taxon>Tracheophyta</taxon>
        <taxon>Spermatophyta</taxon>
        <taxon>Magnoliopsida</taxon>
        <taxon>Ranunculales</taxon>
        <taxon>Menispermaceae</taxon>
        <taxon>Menispermoideae</taxon>
        <taxon>Cissampelideae</taxon>
        <taxon>Stephania</taxon>
    </lineage>
</organism>
<evidence type="ECO:0000313" key="2">
    <source>
        <dbReference type="EMBL" id="KAK9143183.1"/>
    </source>
</evidence>
<dbReference type="EMBL" id="JBBNAF010000005">
    <property type="protein sequence ID" value="KAK9143183.1"/>
    <property type="molecule type" value="Genomic_DNA"/>
</dbReference>
<evidence type="ECO:0000256" key="1">
    <source>
        <dbReference type="SAM" id="MobiDB-lite"/>
    </source>
</evidence>
<feature type="region of interest" description="Disordered" evidence="1">
    <location>
        <begin position="1"/>
        <end position="63"/>
    </location>
</feature>
<reference evidence="2 3" key="1">
    <citation type="submission" date="2024-01" db="EMBL/GenBank/DDBJ databases">
        <title>Genome assemblies of Stephania.</title>
        <authorList>
            <person name="Yang L."/>
        </authorList>
    </citation>
    <scope>NUCLEOTIDE SEQUENCE [LARGE SCALE GENOMIC DNA]</scope>
    <source>
        <strain evidence="2">YNDBR</strain>
        <tissue evidence="2">Leaf</tissue>
    </source>
</reference>
<proteinExistence type="predicted"/>
<comment type="caution">
    <text evidence="2">The sequence shown here is derived from an EMBL/GenBank/DDBJ whole genome shotgun (WGS) entry which is preliminary data.</text>
</comment>
<name>A0AAP0PFG3_9MAGN</name>
<dbReference type="Proteomes" id="UP001420932">
    <property type="component" value="Unassembled WGS sequence"/>
</dbReference>
<feature type="compositionally biased region" description="Polar residues" evidence="1">
    <location>
        <begin position="17"/>
        <end position="34"/>
    </location>
</feature>
<accession>A0AAP0PFG3</accession>
<gene>
    <name evidence="2" type="ORF">Syun_012583</name>
</gene>
<sequence>MSTDPHLIHPIPPLTFPSPTFLSNKTTLTSSSFLTPARKRRKKEKERERVNGGREERKSREGE</sequence>